<dbReference type="RefSeq" id="WP_371385247.1">
    <property type="nucleotide sequence ID" value="NZ_JBGLYH010000004.1"/>
</dbReference>
<dbReference type="EMBL" id="JBGLYH010000004">
    <property type="protein sequence ID" value="MEZ7195701.1"/>
    <property type="molecule type" value="Genomic_DNA"/>
</dbReference>
<dbReference type="Proteomes" id="UP001568698">
    <property type="component" value="Unassembled WGS sequence"/>
</dbReference>
<sequence>MIEAQTWMSEVLPQLREVFGPRLLYLGLQGSYRRGEACETSDIDLVVLLDMVELGDLDAYRAIVHAMPEGHKACGFLCGIREFSTWPPHELFAFGKDTADHFGRLADFMPPITRDDIRYGAKVSASALLHPLTHGYLYADLEARRAILKEAFKSAFFLMQVVHYLDAGRYCAGRRELLLDLEGARREIIEAGLDPSGWLKAHSEERAFEMLLAWTRDVVRTA</sequence>
<protein>
    <submittedName>
        <fullName evidence="2">Nucleotidyltransferase domain-containing protein</fullName>
    </submittedName>
</protein>
<keyword evidence="3" id="KW-1185">Reference proteome</keyword>
<reference evidence="2 3" key="1">
    <citation type="submission" date="2024-08" db="EMBL/GenBank/DDBJ databases">
        <title>Sulfate-reducing bacteria isolated from formation water of the oil field in Kazakhstan and description of Pseudodesulfovibrio sp.</title>
        <authorList>
            <person name="Bidzhieva S.K."/>
            <person name="Tourova T.P."/>
            <person name="Grouzdev D.S."/>
            <person name="Beletsky A.V."/>
            <person name="Sokolova D.S."/>
            <person name="Samigullina S.R."/>
            <person name="Poltaraus A.B."/>
            <person name="Avtukh A.N."/>
            <person name="Tereshina V.M."/>
            <person name="Zhaparov N.S."/>
            <person name="Mardanov A.V."/>
            <person name="Nazina T.N."/>
        </authorList>
    </citation>
    <scope>NUCLEOTIDE SEQUENCE [LARGE SCALE GENOMIC DNA]</scope>
    <source>
        <strain evidence="2 3">9FUS</strain>
    </source>
</reference>
<accession>A0ABV4K078</accession>
<name>A0ABV4K078_9BACT</name>
<evidence type="ECO:0000313" key="3">
    <source>
        <dbReference type="Proteomes" id="UP001568698"/>
    </source>
</evidence>
<dbReference type="InterPro" id="IPR002934">
    <property type="entry name" value="Polymerase_NTP_transf_dom"/>
</dbReference>
<dbReference type="InterPro" id="IPR043519">
    <property type="entry name" value="NT_sf"/>
</dbReference>
<feature type="domain" description="Polymerase nucleotidyl transferase" evidence="1">
    <location>
        <begin position="26"/>
        <end position="52"/>
    </location>
</feature>
<dbReference type="CDD" id="cd05403">
    <property type="entry name" value="NT_KNTase_like"/>
    <property type="match status" value="1"/>
</dbReference>
<dbReference type="SUPFAM" id="SSF81301">
    <property type="entry name" value="Nucleotidyltransferase"/>
    <property type="match status" value="1"/>
</dbReference>
<gene>
    <name evidence="2" type="ORF">AB6M95_02995</name>
</gene>
<organism evidence="2 3">
    <name type="scientific">Pseudodesulfovibrio karagichevae</name>
    <dbReference type="NCBI Taxonomy" id="3239305"/>
    <lineage>
        <taxon>Bacteria</taxon>
        <taxon>Pseudomonadati</taxon>
        <taxon>Thermodesulfobacteriota</taxon>
        <taxon>Desulfovibrionia</taxon>
        <taxon>Desulfovibrionales</taxon>
        <taxon>Desulfovibrionaceae</taxon>
    </lineage>
</organism>
<dbReference type="Pfam" id="PF01909">
    <property type="entry name" value="NTP_transf_2"/>
    <property type="match status" value="1"/>
</dbReference>
<evidence type="ECO:0000259" key="1">
    <source>
        <dbReference type="Pfam" id="PF01909"/>
    </source>
</evidence>
<dbReference type="Gene3D" id="3.30.460.10">
    <property type="entry name" value="Beta Polymerase, domain 2"/>
    <property type="match status" value="1"/>
</dbReference>
<proteinExistence type="predicted"/>
<evidence type="ECO:0000313" key="2">
    <source>
        <dbReference type="EMBL" id="MEZ7195701.1"/>
    </source>
</evidence>
<comment type="caution">
    <text evidence="2">The sequence shown here is derived from an EMBL/GenBank/DDBJ whole genome shotgun (WGS) entry which is preliminary data.</text>
</comment>